<sequence length="614" mass="68922">MHHRSAKTDPANLTSLLRLSSTLDFNALPLFAGKDVFLHLLLCRGAGPGAIMSDNGTSATDIITYIGVPLAVLGVLPILYNTFATLASLSRIKRMLRRSRLTALTRSDVVNRVIEIELPRYAVMPLDRFQNRSEYWTLSRHPSSIPGGSWTTFNWRTNAIGVKTQRVEYADQVRQPQVEIAFDELVSYLLDLGAVPDPQGWKLLRSTGLWTPVGCSLMMSPDGRQKALTIAPLDDSDGYLSLAVAWSSSWITRDHAHLPPYWVRLPSPAGKSTEPGSTVGGSQKKEHEKKAPSSNEYQVQTQDGGTSETDSVQLQIHSDIKHDITCEISLSGLVTALIQGDPNSSSTPEDLYINHLRIQPRKLDGVWFASAATAYGTSSQTILWNYKIPDAILSFSRKETVPCGVLVLLGMVDESETPEWATKYNDYGASIDTFAQRNREQRAAMEAEARLAPAQRQQAINERMRRETEQRMQDMREKMRSDQQRRDKRTMEALQSPKWDTKLVADYSLKWLKARNIWDESLSVKEVVGFMLHRMIRDGEFTSILCKMLDTWKAWADVGGMKTADYQAIRDDLSTFAEATLLIALIKDTSDALEGTLAMDLQECLRIWHKVRLG</sequence>
<comment type="caution">
    <text evidence="3">The sequence shown here is derived from an EMBL/GenBank/DDBJ whole genome shotgun (WGS) entry which is preliminary data.</text>
</comment>
<feature type="transmembrane region" description="Helical" evidence="2">
    <location>
        <begin position="62"/>
        <end position="89"/>
    </location>
</feature>
<keyword evidence="2" id="KW-0812">Transmembrane</keyword>
<evidence type="ECO:0000256" key="2">
    <source>
        <dbReference type="SAM" id="Phobius"/>
    </source>
</evidence>
<reference evidence="3 4" key="1">
    <citation type="submission" date="2020-07" db="EMBL/GenBank/DDBJ databases">
        <title>Trichoderma asperellum IC-1 whole genome shotgun sequence.</title>
        <authorList>
            <person name="Kanamasa S."/>
            <person name="Takahashi H."/>
        </authorList>
    </citation>
    <scope>NUCLEOTIDE SEQUENCE [LARGE SCALE GENOMIC DNA]</scope>
    <source>
        <strain evidence="3 4">IC-1</strain>
    </source>
</reference>
<keyword evidence="2" id="KW-0472">Membrane</keyword>
<evidence type="ECO:0000256" key="1">
    <source>
        <dbReference type="SAM" id="MobiDB-lite"/>
    </source>
</evidence>
<name>A0A6V8R894_TRIAP</name>
<dbReference type="AlphaFoldDB" id="A0A6V8R894"/>
<dbReference type="Proteomes" id="UP000517252">
    <property type="component" value="Unassembled WGS sequence"/>
</dbReference>
<dbReference type="OrthoDB" id="3166386at2759"/>
<feature type="region of interest" description="Disordered" evidence="1">
    <location>
        <begin position="266"/>
        <end position="312"/>
    </location>
</feature>
<organism evidence="3 4">
    <name type="scientific">Trichoderma asperellum</name>
    <name type="common">Filamentous fungus</name>
    <dbReference type="NCBI Taxonomy" id="101201"/>
    <lineage>
        <taxon>Eukaryota</taxon>
        <taxon>Fungi</taxon>
        <taxon>Dikarya</taxon>
        <taxon>Ascomycota</taxon>
        <taxon>Pezizomycotina</taxon>
        <taxon>Sordariomycetes</taxon>
        <taxon>Hypocreomycetidae</taxon>
        <taxon>Hypocreales</taxon>
        <taxon>Hypocreaceae</taxon>
        <taxon>Trichoderma</taxon>
    </lineage>
</organism>
<gene>
    <name evidence="3" type="ORF">TASIC1_0012023100</name>
</gene>
<protein>
    <submittedName>
        <fullName evidence="3">Uncharacterized protein</fullName>
    </submittedName>
</protein>
<evidence type="ECO:0000313" key="3">
    <source>
        <dbReference type="EMBL" id="GFP59228.1"/>
    </source>
</evidence>
<dbReference type="EMBL" id="BLZH01000012">
    <property type="protein sequence ID" value="GFP59228.1"/>
    <property type="molecule type" value="Genomic_DNA"/>
</dbReference>
<keyword evidence="2" id="KW-1133">Transmembrane helix</keyword>
<evidence type="ECO:0000313" key="4">
    <source>
        <dbReference type="Proteomes" id="UP000517252"/>
    </source>
</evidence>
<feature type="compositionally biased region" description="Polar residues" evidence="1">
    <location>
        <begin position="292"/>
        <end position="312"/>
    </location>
</feature>
<accession>A0A6V8R894</accession>
<proteinExistence type="predicted"/>